<dbReference type="PROSITE" id="PS00108">
    <property type="entry name" value="PROTEIN_KINASE_ST"/>
    <property type="match status" value="1"/>
</dbReference>
<evidence type="ECO:0000313" key="9">
    <source>
        <dbReference type="Proteomes" id="UP001139289"/>
    </source>
</evidence>
<keyword evidence="6" id="KW-0812">Transmembrane</keyword>
<dbReference type="PANTHER" id="PTHR43289">
    <property type="entry name" value="MITOGEN-ACTIVATED PROTEIN KINASE KINASE KINASE 20-RELATED"/>
    <property type="match status" value="1"/>
</dbReference>
<keyword evidence="8" id="KW-0723">Serine/threonine-protein kinase</keyword>
<dbReference type="Gene3D" id="1.10.510.10">
    <property type="entry name" value="Transferase(Phosphotransferase) domain 1"/>
    <property type="match status" value="1"/>
</dbReference>
<keyword evidence="6" id="KW-0472">Membrane</keyword>
<evidence type="ECO:0000259" key="7">
    <source>
        <dbReference type="PROSITE" id="PS50011"/>
    </source>
</evidence>
<accession>A0A9X1S0V1</accession>
<evidence type="ECO:0000256" key="5">
    <source>
        <dbReference type="PROSITE-ProRule" id="PRU10141"/>
    </source>
</evidence>
<dbReference type="SUPFAM" id="SSF56112">
    <property type="entry name" value="Protein kinase-like (PK-like)"/>
    <property type="match status" value="1"/>
</dbReference>
<evidence type="ECO:0000256" key="4">
    <source>
        <dbReference type="ARBA" id="ARBA00022840"/>
    </source>
</evidence>
<feature type="transmembrane region" description="Helical" evidence="6">
    <location>
        <begin position="356"/>
        <end position="377"/>
    </location>
</feature>
<dbReference type="GO" id="GO:0004674">
    <property type="term" value="F:protein serine/threonine kinase activity"/>
    <property type="evidence" value="ECO:0007669"/>
    <property type="project" value="UniProtKB-KW"/>
</dbReference>
<dbReference type="InterPro" id="IPR008271">
    <property type="entry name" value="Ser/Thr_kinase_AS"/>
</dbReference>
<dbReference type="InterPro" id="IPR017441">
    <property type="entry name" value="Protein_kinase_ATP_BS"/>
</dbReference>
<keyword evidence="6" id="KW-1133">Transmembrane helix</keyword>
<evidence type="ECO:0000256" key="6">
    <source>
        <dbReference type="SAM" id="Phobius"/>
    </source>
</evidence>
<name>A0A9X1S0V1_9MICO</name>
<feature type="domain" description="Protein kinase" evidence="7">
    <location>
        <begin position="22"/>
        <end position="283"/>
    </location>
</feature>
<dbReference type="PROSITE" id="PS00107">
    <property type="entry name" value="PROTEIN_KINASE_ATP"/>
    <property type="match status" value="1"/>
</dbReference>
<keyword evidence="2 5" id="KW-0547">Nucleotide-binding</keyword>
<dbReference type="InterPro" id="IPR000719">
    <property type="entry name" value="Prot_kinase_dom"/>
</dbReference>
<dbReference type="Pfam" id="PF00069">
    <property type="entry name" value="Pkinase"/>
    <property type="match status" value="1"/>
</dbReference>
<evidence type="ECO:0000256" key="2">
    <source>
        <dbReference type="ARBA" id="ARBA00022741"/>
    </source>
</evidence>
<dbReference type="RefSeq" id="WP_227530688.1">
    <property type="nucleotide sequence ID" value="NZ_JAGTTM010000002.1"/>
</dbReference>
<keyword evidence="3 8" id="KW-0418">Kinase</keyword>
<dbReference type="Gene3D" id="3.30.200.20">
    <property type="entry name" value="Phosphorylase Kinase, domain 1"/>
    <property type="match status" value="1"/>
</dbReference>
<protein>
    <submittedName>
        <fullName evidence="8">Serine/threonine protein kinase</fullName>
    </submittedName>
</protein>
<keyword evidence="9" id="KW-1185">Reference proteome</keyword>
<dbReference type="PROSITE" id="PS50011">
    <property type="entry name" value="PROTEIN_KINASE_DOM"/>
    <property type="match status" value="1"/>
</dbReference>
<dbReference type="SMART" id="SM00220">
    <property type="entry name" value="S_TKc"/>
    <property type="match status" value="1"/>
</dbReference>
<dbReference type="CDD" id="cd14014">
    <property type="entry name" value="STKc_PknB_like"/>
    <property type="match status" value="1"/>
</dbReference>
<keyword evidence="4 5" id="KW-0067">ATP-binding</keyword>
<dbReference type="InterPro" id="IPR011009">
    <property type="entry name" value="Kinase-like_dom_sf"/>
</dbReference>
<sequence>MTAERDVSHAGDLTGRLLGDRYEFARRLGEGGMGVVYQAHDTQLGRTVAVKVFRDGATDVERTTSETQLLASLNHPALVTLYDAHIGGEPRYLVMEYVDGPTLQARLHTGPLSHKTAVRIARDLAEGLHAVHSAGIVHRDVKPGNVLLRASSVPGEEFHAKLADFGIAHLIDTTRLTTPGTIIGSAAYLSPEQVTGAAPQPASDIYALGLVMLEALTGERAFAHDGLREAIVARLAQDPVIPSSVGGEWAALLLAMTAREPADRPSAIDVVLRVGELAPVPAVSTDPEATVAHPAAAMQGTASAVAAVGDFQTGSTRAMDADAETAALEPTLAQTAVLEPQQAPGRRRRRPQWLRPPVIAAISGAAVILLIGAVALWNAPKDEPSTRPVLPALEEPLAAHMQQLLDAVSP</sequence>
<evidence type="ECO:0000256" key="1">
    <source>
        <dbReference type="ARBA" id="ARBA00022679"/>
    </source>
</evidence>
<evidence type="ECO:0000313" key="8">
    <source>
        <dbReference type="EMBL" id="MCC2029667.1"/>
    </source>
</evidence>
<feature type="binding site" evidence="5">
    <location>
        <position position="51"/>
    </location>
    <ligand>
        <name>ATP</name>
        <dbReference type="ChEBI" id="CHEBI:30616"/>
    </ligand>
</feature>
<dbReference type="PANTHER" id="PTHR43289:SF34">
    <property type="entry name" value="SERINE_THREONINE-PROTEIN KINASE YBDM-RELATED"/>
    <property type="match status" value="1"/>
</dbReference>
<dbReference type="EMBL" id="JAGTTM010000002">
    <property type="protein sequence ID" value="MCC2029667.1"/>
    <property type="molecule type" value="Genomic_DNA"/>
</dbReference>
<dbReference type="GO" id="GO:0005524">
    <property type="term" value="F:ATP binding"/>
    <property type="evidence" value="ECO:0007669"/>
    <property type="project" value="UniProtKB-UniRule"/>
</dbReference>
<evidence type="ECO:0000256" key="3">
    <source>
        <dbReference type="ARBA" id="ARBA00022777"/>
    </source>
</evidence>
<gene>
    <name evidence="8" type="ORF">KEC56_09065</name>
</gene>
<reference evidence="8" key="1">
    <citation type="submission" date="2021-04" db="EMBL/GenBank/DDBJ databases">
        <title>Microbacterium tenobrionis sp. nov. and Microbacterium allomyrinae sp. nov., isolated from larvae of Tenobrio molitor and Allomyrina dichotoma, respectively.</title>
        <authorList>
            <person name="Lee S.D."/>
        </authorList>
    </citation>
    <scope>NUCLEOTIDE SEQUENCE</scope>
    <source>
        <strain evidence="8">YMB-B2</strain>
    </source>
</reference>
<dbReference type="AlphaFoldDB" id="A0A9X1S0V1"/>
<proteinExistence type="predicted"/>
<keyword evidence="1" id="KW-0808">Transferase</keyword>
<comment type="caution">
    <text evidence="8">The sequence shown here is derived from an EMBL/GenBank/DDBJ whole genome shotgun (WGS) entry which is preliminary data.</text>
</comment>
<organism evidence="8 9">
    <name type="scientific">Microbacterium tenebrionis</name>
    <dbReference type="NCBI Taxonomy" id="2830665"/>
    <lineage>
        <taxon>Bacteria</taxon>
        <taxon>Bacillati</taxon>
        <taxon>Actinomycetota</taxon>
        <taxon>Actinomycetes</taxon>
        <taxon>Micrococcales</taxon>
        <taxon>Microbacteriaceae</taxon>
        <taxon>Microbacterium</taxon>
    </lineage>
</organism>
<dbReference type="Proteomes" id="UP001139289">
    <property type="component" value="Unassembled WGS sequence"/>
</dbReference>